<dbReference type="InterPro" id="IPR006311">
    <property type="entry name" value="TAT_signal"/>
</dbReference>
<accession>A0A2R4WYC6</accession>
<gene>
    <name evidence="1" type="ORF">HARCEL1_01780</name>
</gene>
<dbReference type="KEGG" id="harc:HARCEL1_01780"/>
<organism evidence="1 2">
    <name type="scientific">Halococcoides cellulosivorans</name>
    <dbReference type="NCBI Taxonomy" id="1679096"/>
    <lineage>
        <taxon>Archaea</taxon>
        <taxon>Methanobacteriati</taxon>
        <taxon>Methanobacteriota</taxon>
        <taxon>Stenosarchaea group</taxon>
        <taxon>Halobacteria</taxon>
        <taxon>Halobacteriales</taxon>
        <taxon>Haloarculaceae</taxon>
        <taxon>Halococcoides</taxon>
    </lineage>
</organism>
<evidence type="ECO:0000313" key="2">
    <source>
        <dbReference type="Proteomes" id="UP000244727"/>
    </source>
</evidence>
<dbReference type="EMBL" id="CP028858">
    <property type="protein sequence ID" value="AWB26530.1"/>
    <property type="molecule type" value="Genomic_DNA"/>
</dbReference>
<sequence length="364" mass="38806">MTDSNSSSEGIDDTDRGVNRRTVLTGVATGALAGLGLVGTASGHWVRGTPVFCGCDQLCVCVAGNADVLMAQETDDGGYDVGFVVDGGRLDPAPTGTPHYSGDFCVSTADDNVPDGKIIGLQVAGTRWVNPDQCAQDALDAEQRQLDSTHLRPAGNLASDCETPPCVDSEIEATWEDCETVSLSGPDENLEEIVVYLMRCFDDPGLGCPDGAQATIDDPELPLTLGRDRLAVGDEPYHIDAVEFVGGVHPDHITPPDDFDCGFDQDDTDAIEVIWTDCETVSLSGPDENLEEIVVYLMRCFDDPGLGCPDVAQATIDDPELPLTLGRDRLALGDEPYHIVALDFIGTVQPDDATPPDDFDCHFE</sequence>
<evidence type="ECO:0000313" key="1">
    <source>
        <dbReference type="EMBL" id="AWB26530.1"/>
    </source>
</evidence>
<dbReference type="PROSITE" id="PS51318">
    <property type="entry name" value="TAT"/>
    <property type="match status" value="1"/>
</dbReference>
<dbReference type="Proteomes" id="UP000244727">
    <property type="component" value="Chromosome"/>
</dbReference>
<protein>
    <submittedName>
        <fullName evidence="1">Uncharacterized protein</fullName>
    </submittedName>
</protein>
<name>A0A2R4WYC6_9EURY</name>
<keyword evidence="2" id="KW-1185">Reference proteome</keyword>
<reference evidence="1 2" key="1">
    <citation type="submission" date="2018-04" db="EMBL/GenBank/DDBJ databases">
        <title>Halococcoides cellulosivorans gen. nov., sp. nov., an extremely halophilic cellulose-utilizing haloarchaeon from hypersaline lakes.</title>
        <authorList>
            <person name="Sorokin D.Y."/>
            <person name="Toshchakov S.V."/>
            <person name="Samarov N.I."/>
            <person name="Korzhenkov A."/>
            <person name="Kublanov I.V."/>
        </authorList>
    </citation>
    <scope>NUCLEOTIDE SEQUENCE [LARGE SCALE GENOMIC DNA]</scope>
    <source>
        <strain evidence="1 2">HArcel1</strain>
    </source>
</reference>
<proteinExistence type="predicted"/>
<dbReference type="AlphaFoldDB" id="A0A2R4WYC6"/>